<proteinExistence type="predicted"/>
<evidence type="ECO:0000313" key="2">
    <source>
        <dbReference type="Proteomes" id="UP000254287"/>
    </source>
</evidence>
<accession>A0A376CRC9</accession>
<dbReference type="Proteomes" id="UP000254287">
    <property type="component" value="Unassembled WGS sequence"/>
</dbReference>
<gene>
    <name evidence="1" type="ORF">NCTC10289_00082</name>
</gene>
<name>A0A376CRC9_9CORY</name>
<reference evidence="1 2" key="1">
    <citation type="submission" date="2018-06" db="EMBL/GenBank/DDBJ databases">
        <authorList>
            <consortium name="Pathogen Informatics"/>
            <person name="Doyle S."/>
        </authorList>
    </citation>
    <scope>NUCLEOTIDE SEQUENCE [LARGE SCALE GENOMIC DNA]</scope>
    <source>
        <strain evidence="1 2">NCTC10289</strain>
    </source>
</reference>
<organism evidence="1 2">
    <name type="scientific">Corynebacterium minutissimum</name>
    <dbReference type="NCBI Taxonomy" id="38301"/>
    <lineage>
        <taxon>Bacteria</taxon>
        <taxon>Bacillati</taxon>
        <taxon>Actinomycetota</taxon>
        <taxon>Actinomycetes</taxon>
        <taxon>Mycobacteriales</taxon>
        <taxon>Corynebacteriaceae</taxon>
        <taxon>Corynebacterium</taxon>
    </lineage>
</organism>
<dbReference type="AlphaFoldDB" id="A0A376CRC9"/>
<protein>
    <submittedName>
        <fullName evidence="1">Uncharacterized protein</fullName>
    </submittedName>
</protein>
<evidence type="ECO:0000313" key="1">
    <source>
        <dbReference type="EMBL" id="STC73456.1"/>
    </source>
</evidence>
<dbReference type="EMBL" id="UFXP01000001">
    <property type="protein sequence ID" value="STC73456.1"/>
    <property type="molecule type" value="Genomic_DNA"/>
</dbReference>
<sequence length="119" mass="12383">MAARATHDAQLIFRHGAELVIGELRMTQGTREPTGTGAALVGDDVDKRVPVPAPPFRVDGSLNLCHERVKPHTICSCTRGSWGSFPCSTGTDSTLATSAPGTAVSCEVSFGVTVLSTGE</sequence>